<feature type="compositionally biased region" description="Polar residues" evidence="1">
    <location>
        <begin position="534"/>
        <end position="544"/>
    </location>
</feature>
<protein>
    <recommendedName>
        <fullName evidence="3">YhdP central domain-containing protein</fullName>
    </recommendedName>
</protein>
<dbReference type="PANTHER" id="PTHR38690">
    <property type="entry name" value="PROTEASE-RELATED"/>
    <property type="match status" value="1"/>
</dbReference>
<dbReference type="InterPro" id="IPR011836">
    <property type="entry name" value="YhdP"/>
</dbReference>
<evidence type="ECO:0000256" key="1">
    <source>
        <dbReference type="SAM" id="MobiDB-lite"/>
    </source>
</evidence>
<keyword evidence="2" id="KW-0812">Transmembrane</keyword>
<feature type="region of interest" description="Disordered" evidence="1">
    <location>
        <begin position="420"/>
        <end position="467"/>
    </location>
</feature>
<evidence type="ECO:0000256" key="2">
    <source>
        <dbReference type="SAM" id="Phobius"/>
    </source>
</evidence>
<feature type="region of interest" description="Disordered" evidence="1">
    <location>
        <begin position="529"/>
        <end position="548"/>
    </location>
</feature>
<evidence type="ECO:0000259" key="3">
    <source>
        <dbReference type="Pfam" id="PF13116"/>
    </source>
</evidence>
<name>A0A679ILV8_VARPD</name>
<sequence length="1408" mass="150226">MNDTASSPSRLLKITAVTARWLLGLLIAAWLLLALSVVVLHAWIVPRIGDFRGALEAQASKAIGVPVRIGSITARSEGLFPAFELRDVVLQDAGNREALRLVRVVASVSPRSLWRLNLEQLYIEGPQLDVRRDTQGKLHVAGLHMGTDTTGETRGADWFFAQRELVVEGGTVRWTDEQRNAEPLLLTDVRFVARNGGRRHGLRLDATPPAGWGVRFTLRGQFRQPLLSIRTGHWQTWDGQLYADLPYIDVTRLGQYVSLDARIREGNGALRVWADVDDGQVVGGTADLGLDKVDVSLGKDLQPLVLRAVTGRLAGLLTEDTLEFSTTALQFDTSDGMRWPGGNLWLQHTPNKGRTPEHGALRADRLDLAALALIADRLPLGDATHRALAAYAPRGLVERIDLNWQGTLGAPDRYQAKGRVSGLRVASQPGATDAAPAPASAGATAAPMPPKVHPGTPGLSGATVDFDATHTGGTATLAIAHGTLEFPGVFEDPVIPIDRLSTQLQWKLDNGNAQLQVSKLSFANADAEGDAQASWRTSDPATSSSKRRFPGVLDLQGQLTRADGTRVFRYLPLDIPQHTRDYVRDAVTKGTASSVDFRVRGDLHDMPFMDPKLGDFRIAAKVADVDYAYAPPRKTATSTPSTASARNGMPPPVWPPLTALSGELVFERAGMLVRNARGRLVGAPGVEVTKAEAQIADMSHHASLLRVDAQARGPLAEVLRAGAPLAGETGEIMMRARAAGSADYKLHLELPLAAMDNAKVQASVTLADNELQVVPEAPALTQTRGMLNFTETGFTLANVQGRLLGGDMRLEGRGRFTGPNREVSLKAQGTATADGLRNARGVDWLANIAKKATGSTPYAATFSVRDGTPEFSLVSSLQGLALQLPPPLVKTAEEQMPLRIEKKVLARETRQGAAVPVGTPMQDQLSLDLGRVGSVQYVRDLAGGEARVARGSIGVGLAPGETASLPDKGVFANINVAKLDMGAWQGLLGDTAGASGPAAEAADRADDPSSAYLPTRIAVRAQQLAIAGRTLHNVVLGGTRDGSLWRANIDATELSGYAEYRHAQAGRLYARLARLKIAPSEATQVETLLDEQPDTLPALDIVVDDFELLGKRLGRAEIDAVNRGGAGREWALNKLAFTTPEASFSAKGTWAGTPGGAAGQRRTGMTFRLDIADAGELLTRFGMPGVLRRGKGRLEGDVNWRGSPFSLDYPSLGGQLQLDVEQGQFLKADPGLAKLLGVLSLQALPRRLTLDFRDVFSQGFAFDFVRGDARIDKGIASTNNLQMKGVNAAALMDGSADIVRETTDLRVVVVPEINAGTAALVATAINPAIGLGTFLANWVLSKPLSAAATQEFHIEGGWTDPKIAKVPRSLQLLPQSLPAVPSLPAIPGFPGSQGTSNANEGRKPETTQ</sequence>
<dbReference type="Pfam" id="PF13116">
    <property type="entry name" value="YhdP"/>
    <property type="match status" value="1"/>
</dbReference>
<dbReference type="InterPro" id="IPR025263">
    <property type="entry name" value="YhdP_central"/>
</dbReference>
<gene>
    <name evidence="4" type="ORF">VVAX_00340</name>
</gene>
<feature type="transmembrane region" description="Helical" evidence="2">
    <location>
        <begin position="21"/>
        <end position="44"/>
    </location>
</feature>
<accession>A0A679ILV8</accession>
<evidence type="ECO:0000313" key="4">
    <source>
        <dbReference type="EMBL" id="CAA2099643.1"/>
    </source>
</evidence>
<dbReference type="NCBIfam" id="TIGR02099">
    <property type="entry name" value="YhdP family protein"/>
    <property type="match status" value="1"/>
</dbReference>
<feature type="domain" description="YhdP central" evidence="3">
    <location>
        <begin position="15"/>
        <end position="1363"/>
    </location>
</feature>
<feature type="region of interest" description="Disordered" evidence="1">
    <location>
        <begin position="1383"/>
        <end position="1408"/>
    </location>
</feature>
<organism evidence="4">
    <name type="scientific">Variovorax paradoxus</name>
    <dbReference type="NCBI Taxonomy" id="34073"/>
    <lineage>
        <taxon>Bacteria</taxon>
        <taxon>Pseudomonadati</taxon>
        <taxon>Pseudomonadota</taxon>
        <taxon>Betaproteobacteria</taxon>
        <taxon>Burkholderiales</taxon>
        <taxon>Comamonadaceae</taxon>
        <taxon>Variovorax</taxon>
    </lineage>
</organism>
<keyword evidence="2" id="KW-1133">Transmembrane helix</keyword>
<keyword evidence="2" id="KW-0472">Membrane</keyword>
<reference evidence="4" key="1">
    <citation type="submission" date="2019-12" db="EMBL/GenBank/DDBJ databases">
        <authorList>
            <person name="Cremers G."/>
        </authorList>
    </citation>
    <scope>NUCLEOTIDE SEQUENCE</scope>
    <source>
        <strain evidence="4">Vvax</strain>
    </source>
</reference>
<proteinExistence type="predicted"/>
<dbReference type="RefSeq" id="WP_339088108.1">
    <property type="nucleotide sequence ID" value="NZ_LR743507.1"/>
</dbReference>
<dbReference type="EMBL" id="LR743507">
    <property type="protein sequence ID" value="CAA2099643.1"/>
    <property type="molecule type" value="Genomic_DNA"/>
</dbReference>
<feature type="compositionally biased region" description="Low complexity" evidence="1">
    <location>
        <begin position="429"/>
        <end position="446"/>
    </location>
</feature>
<dbReference type="PANTHER" id="PTHR38690:SF1">
    <property type="entry name" value="PROTEASE"/>
    <property type="match status" value="1"/>
</dbReference>